<dbReference type="PANTHER" id="PTHR31005">
    <property type="entry name" value="DUF4139 DOMAIN-CONTAINING PROTEIN"/>
    <property type="match status" value="1"/>
</dbReference>
<dbReference type="Proteomes" id="UP000521872">
    <property type="component" value="Unassembled WGS sequence"/>
</dbReference>
<dbReference type="AlphaFoldDB" id="A0A8H4R5H4"/>
<evidence type="ECO:0000259" key="1">
    <source>
        <dbReference type="Pfam" id="PF13598"/>
    </source>
</evidence>
<organism evidence="2 3">
    <name type="scientific">Agrocybe pediades</name>
    <dbReference type="NCBI Taxonomy" id="84607"/>
    <lineage>
        <taxon>Eukaryota</taxon>
        <taxon>Fungi</taxon>
        <taxon>Dikarya</taxon>
        <taxon>Basidiomycota</taxon>
        <taxon>Agaricomycotina</taxon>
        <taxon>Agaricomycetes</taxon>
        <taxon>Agaricomycetidae</taxon>
        <taxon>Agaricales</taxon>
        <taxon>Agaricineae</taxon>
        <taxon>Strophariaceae</taxon>
        <taxon>Agrocybe</taxon>
    </lineage>
</organism>
<name>A0A8H4R5H4_9AGAR</name>
<dbReference type="NCBIfam" id="TIGR02231">
    <property type="entry name" value="mucoidy inhibitor MuiA family protein"/>
    <property type="match status" value="1"/>
</dbReference>
<sequence>MSFKLNAWCRVQGRGPVIIKGVSAFKAGRSAATEGKFSSDLLDTLTDKRQRIVNAKERAEKARLVIGRYMDGITIEHLDISKLGEATDVYDETDGKWEEKIWSLEDQLRDVDRNIREEKDKLSQGEIPVKLRTRVVLDLHAAVETELDIVLIYAVSNAQWEAEYDLRVDMQNQKQPVKLTYKARISQDTAEDWTNVPITLETARPASGIDMPSLYPWNIHYHEPLAVSASGKGRTRQTARMATGGKAARRMLIPRDENDLSFQASDVTSTGHVNATFRVPGLSTIPADGEEHGVVIAELDDLDAIVGWVCIPKFGTSVHLEARVTNTSAYTLIEGPTSAK</sequence>
<keyword evidence="3" id="KW-1185">Reference proteome</keyword>
<comment type="caution">
    <text evidence="2">The sequence shown here is derived from an EMBL/GenBank/DDBJ whole genome shotgun (WGS) entry which is preliminary data.</text>
</comment>
<dbReference type="EMBL" id="JAACJL010000002">
    <property type="protein sequence ID" value="KAF4622102.1"/>
    <property type="molecule type" value="Genomic_DNA"/>
</dbReference>
<dbReference type="Pfam" id="PF13598">
    <property type="entry name" value="DUF4139"/>
    <property type="match status" value="1"/>
</dbReference>
<evidence type="ECO:0000313" key="3">
    <source>
        <dbReference type="Proteomes" id="UP000521872"/>
    </source>
</evidence>
<accession>A0A8H4R5H4</accession>
<dbReference type="InterPro" id="IPR011935">
    <property type="entry name" value="CHP02231"/>
</dbReference>
<protein>
    <recommendedName>
        <fullName evidence="1">DUF4139 domain-containing protein</fullName>
    </recommendedName>
</protein>
<dbReference type="PANTHER" id="PTHR31005:SF8">
    <property type="entry name" value="DUF4139 DOMAIN-CONTAINING PROTEIN"/>
    <property type="match status" value="1"/>
</dbReference>
<feature type="domain" description="DUF4139" evidence="1">
    <location>
        <begin position="151"/>
        <end position="329"/>
    </location>
</feature>
<dbReference type="InterPro" id="IPR037291">
    <property type="entry name" value="DUF4139"/>
</dbReference>
<evidence type="ECO:0000313" key="2">
    <source>
        <dbReference type="EMBL" id="KAF4622102.1"/>
    </source>
</evidence>
<proteinExistence type="predicted"/>
<gene>
    <name evidence="2" type="ORF">D9613_009536</name>
</gene>
<reference evidence="2 3" key="1">
    <citation type="submission" date="2019-12" db="EMBL/GenBank/DDBJ databases">
        <authorList>
            <person name="Floudas D."/>
            <person name="Bentzer J."/>
            <person name="Ahren D."/>
            <person name="Johansson T."/>
            <person name="Persson P."/>
            <person name="Tunlid A."/>
        </authorList>
    </citation>
    <scope>NUCLEOTIDE SEQUENCE [LARGE SCALE GENOMIC DNA]</scope>
    <source>
        <strain evidence="2 3">CBS 102.39</strain>
    </source>
</reference>